<organism evidence="1 2">
    <name type="scientific">Dreissena polymorpha</name>
    <name type="common">Zebra mussel</name>
    <name type="synonym">Mytilus polymorpha</name>
    <dbReference type="NCBI Taxonomy" id="45954"/>
    <lineage>
        <taxon>Eukaryota</taxon>
        <taxon>Metazoa</taxon>
        <taxon>Spiralia</taxon>
        <taxon>Lophotrochozoa</taxon>
        <taxon>Mollusca</taxon>
        <taxon>Bivalvia</taxon>
        <taxon>Autobranchia</taxon>
        <taxon>Heteroconchia</taxon>
        <taxon>Euheterodonta</taxon>
        <taxon>Imparidentia</taxon>
        <taxon>Neoheterodontei</taxon>
        <taxon>Myida</taxon>
        <taxon>Dreissenoidea</taxon>
        <taxon>Dreissenidae</taxon>
        <taxon>Dreissena</taxon>
    </lineage>
</organism>
<keyword evidence="2" id="KW-1185">Reference proteome</keyword>
<dbReference type="AlphaFoldDB" id="A0A9D4HUB1"/>
<dbReference type="EMBL" id="JAIWYP010000012">
    <property type="protein sequence ID" value="KAH3729703.1"/>
    <property type="molecule type" value="Genomic_DNA"/>
</dbReference>
<gene>
    <name evidence="1" type="ORF">DPMN_055681</name>
</gene>
<evidence type="ECO:0000313" key="2">
    <source>
        <dbReference type="Proteomes" id="UP000828390"/>
    </source>
</evidence>
<proteinExistence type="predicted"/>
<evidence type="ECO:0000313" key="1">
    <source>
        <dbReference type="EMBL" id="KAH3729703.1"/>
    </source>
</evidence>
<dbReference type="Proteomes" id="UP000828390">
    <property type="component" value="Unassembled WGS sequence"/>
</dbReference>
<comment type="caution">
    <text evidence="1">The sequence shown here is derived from an EMBL/GenBank/DDBJ whole genome shotgun (WGS) entry which is preliminary data.</text>
</comment>
<reference evidence="1" key="2">
    <citation type="submission" date="2020-11" db="EMBL/GenBank/DDBJ databases">
        <authorList>
            <person name="McCartney M.A."/>
            <person name="Auch B."/>
            <person name="Kono T."/>
            <person name="Mallez S."/>
            <person name="Becker A."/>
            <person name="Gohl D.M."/>
            <person name="Silverstein K.A.T."/>
            <person name="Koren S."/>
            <person name="Bechman K.B."/>
            <person name="Herman A."/>
            <person name="Abrahante J.E."/>
            <person name="Garbe J."/>
        </authorList>
    </citation>
    <scope>NUCLEOTIDE SEQUENCE</scope>
    <source>
        <strain evidence="1">Duluth1</strain>
        <tissue evidence="1">Whole animal</tissue>
    </source>
</reference>
<name>A0A9D4HUB1_DREPO</name>
<reference evidence="1" key="1">
    <citation type="journal article" date="2019" name="bioRxiv">
        <title>The Genome of the Zebra Mussel, Dreissena polymorpha: A Resource for Invasive Species Research.</title>
        <authorList>
            <person name="McCartney M.A."/>
            <person name="Auch B."/>
            <person name="Kono T."/>
            <person name="Mallez S."/>
            <person name="Zhang Y."/>
            <person name="Obille A."/>
            <person name="Becker A."/>
            <person name="Abrahante J.E."/>
            <person name="Garbe J."/>
            <person name="Badalamenti J.P."/>
            <person name="Herman A."/>
            <person name="Mangelson H."/>
            <person name="Liachko I."/>
            <person name="Sullivan S."/>
            <person name="Sone E.D."/>
            <person name="Koren S."/>
            <person name="Silverstein K.A.T."/>
            <person name="Beckman K.B."/>
            <person name="Gohl D.M."/>
        </authorList>
    </citation>
    <scope>NUCLEOTIDE SEQUENCE</scope>
    <source>
        <strain evidence="1">Duluth1</strain>
        <tissue evidence="1">Whole animal</tissue>
    </source>
</reference>
<protein>
    <submittedName>
        <fullName evidence="1">Uncharacterized protein</fullName>
    </submittedName>
</protein>
<sequence length="54" mass="5872">MRGGDFNCLSQQQHSRILNSMKFRVPASFASHMAEVPLSNSGRDTGRFTNSGAA</sequence>
<accession>A0A9D4HUB1</accession>